<organism evidence="7 8">
    <name type="scientific">Mycena metata</name>
    <dbReference type="NCBI Taxonomy" id="1033252"/>
    <lineage>
        <taxon>Eukaryota</taxon>
        <taxon>Fungi</taxon>
        <taxon>Dikarya</taxon>
        <taxon>Basidiomycota</taxon>
        <taxon>Agaricomycotina</taxon>
        <taxon>Agaricomycetes</taxon>
        <taxon>Agaricomycetidae</taxon>
        <taxon>Agaricales</taxon>
        <taxon>Marasmiineae</taxon>
        <taxon>Mycenaceae</taxon>
        <taxon>Mycena</taxon>
    </lineage>
</organism>
<dbReference type="Pfam" id="PF08031">
    <property type="entry name" value="BBE"/>
    <property type="match status" value="1"/>
</dbReference>
<feature type="transmembrane region" description="Helical" evidence="5">
    <location>
        <begin position="30"/>
        <end position="53"/>
    </location>
</feature>
<dbReference type="Proteomes" id="UP001215598">
    <property type="component" value="Unassembled WGS sequence"/>
</dbReference>
<evidence type="ECO:0000256" key="5">
    <source>
        <dbReference type="SAM" id="Phobius"/>
    </source>
</evidence>
<sequence length="522" mass="55485">MKWSTQQSVFSSFSCRLSTFIALRTSPFDLFLLFPFYIMTWKISTVVVLATLLPSAFANPSPSNLHQVCTKIQRAVSSSSTVFYPGSANYTADNAHWVSSSTESSACTVEPGTAADVSVILKLLGSNKTPFGVKGGGHITNLGFSSTTGVQISMRRFSSVTYDTKSQTAEIGAGMIWDDVYTALEPHGVVVAGGRVSGVGVAGFVLGGGYSWLTNQVGLTVDTVAAYELVKPNGKIVSVTAQSDPDLFFGLKGGFNNFGIVTKFTLKTFPGSKFWGGVIAYGPDQIPAVEAALARFANKNTDPKAEIIAACNFMNGSMQIDNIMFYDGPTPPSGVFDDFLNITSISKDVSTRSYLSVVQAGQVPAGARGAFHVATILDFTPTTIAAVVNETTFWGNKLAADGAFLVSYNIEPFLPSIYSHGAASAYPPVRNAGYLPINLNFAWTPAKSDAVFHSALKQSALQLTDVAVHAGQAVAQAPLYTNYALADTPMERMYGANLPRLRAIKARVDPGNVMGLAGGFKF</sequence>
<keyword evidence="5" id="KW-0812">Transmembrane</keyword>
<keyword evidence="8" id="KW-1185">Reference proteome</keyword>
<dbReference type="Gene3D" id="3.30.43.10">
    <property type="entry name" value="Uridine Diphospho-n-acetylenolpyruvylglucosamine Reductase, domain 2"/>
    <property type="match status" value="1"/>
</dbReference>
<evidence type="ECO:0000313" key="7">
    <source>
        <dbReference type="EMBL" id="KAJ7718272.1"/>
    </source>
</evidence>
<dbReference type="PANTHER" id="PTHR42973:SF13">
    <property type="entry name" value="FAD-BINDING PCMH-TYPE DOMAIN-CONTAINING PROTEIN"/>
    <property type="match status" value="1"/>
</dbReference>
<evidence type="ECO:0000256" key="3">
    <source>
        <dbReference type="ARBA" id="ARBA00022827"/>
    </source>
</evidence>
<dbReference type="InterPro" id="IPR016166">
    <property type="entry name" value="FAD-bd_PCMH"/>
</dbReference>
<dbReference type="InterPro" id="IPR036318">
    <property type="entry name" value="FAD-bd_PCMH-like_sf"/>
</dbReference>
<evidence type="ECO:0000313" key="8">
    <source>
        <dbReference type="Proteomes" id="UP001215598"/>
    </source>
</evidence>
<dbReference type="InterPro" id="IPR050416">
    <property type="entry name" value="FAD-linked_Oxidoreductase"/>
</dbReference>
<gene>
    <name evidence="7" type="ORF">B0H16DRAFT_425450</name>
</gene>
<dbReference type="EMBL" id="JARKIB010000267">
    <property type="protein sequence ID" value="KAJ7718272.1"/>
    <property type="molecule type" value="Genomic_DNA"/>
</dbReference>
<dbReference type="GO" id="GO:0016491">
    <property type="term" value="F:oxidoreductase activity"/>
    <property type="evidence" value="ECO:0007669"/>
    <property type="project" value="UniProtKB-KW"/>
</dbReference>
<dbReference type="InterPro" id="IPR006094">
    <property type="entry name" value="Oxid_FAD_bind_N"/>
</dbReference>
<evidence type="ECO:0000256" key="2">
    <source>
        <dbReference type="ARBA" id="ARBA00022630"/>
    </source>
</evidence>
<evidence type="ECO:0000256" key="4">
    <source>
        <dbReference type="ARBA" id="ARBA00023002"/>
    </source>
</evidence>
<keyword evidence="2" id="KW-0285">Flavoprotein</keyword>
<dbReference type="PROSITE" id="PS51387">
    <property type="entry name" value="FAD_PCMH"/>
    <property type="match status" value="1"/>
</dbReference>
<dbReference type="Gene3D" id="3.40.462.20">
    <property type="match status" value="1"/>
</dbReference>
<evidence type="ECO:0000256" key="1">
    <source>
        <dbReference type="ARBA" id="ARBA00005466"/>
    </source>
</evidence>
<keyword evidence="5" id="KW-0472">Membrane</keyword>
<dbReference type="PROSITE" id="PS51257">
    <property type="entry name" value="PROKAR_LIPOPROTEIN"/>
    <property type="match status" value="1"/>
</dbReference>
<dbReference type="PANTHER" id="PTHR42973">
    <property type="entry name" value="BINDING OXIDOREDUCTASE, PUTATIVE (AFU_ORTHOLOGUE AFUA_1G17690)-RELATED"/>
    <property type="match status" value="1"/>
</dbReference>
<dbReference type="InterPro" id="IPR016167">
    <property type="entry name" value="FAD-bd_PCMH_sub1"/>
</dbReference>
<proteinExistence type="inferred from homology"/>
<feature type="domain" description="FAD-binding PCMH-type" evidence="6">
    <location>
        <begin position="101"/>
        <end position="271"/>
    </location>
</feature>
<evidence type="ECO:0000259" key="6">
    <source>
        <dbReference type="PROSITE" id="PS51387"/>
    </source>
</evidence>
<dbReference type="InterPro" id="IPR016169">
    <property type="entry name" value="FAD-bd_PCMH_sub2"/>
</dbReference>
<protein>
    <submittedName>
        <fullName evidence="7">FAD-binding domain-containing protein</fullName>
    </submittedName>
</protein>
<keyword evidence="4" id="KW-0560">Oxidoreductase</keyword>
<keyword evidence="3" id="KW-0274">FAD</keyword>
<dbReference type="InterPro" id="IPR012951">
    <property type="entry name" value="BBE"/>
</dbReference>
<dbReference type="AlphaFoldDB" id="A0AAD7HEX7"/>
<dbReference type="Gene3D" id="3.30.465.10">
    <property type="match status" value="1"/>
</dbReference>
<dbReference type="GO" id="GO:0071949">
    <property type="term" value="F:FAD binding"/>
    <property type="evidence" value="ECO:0007669"/>
    <property type="project" value="InterPro"/>
</dbReference>
<name>A0AAD7HEX7_9AGAR</name>
<dbReference type="Pfam" id="PF01565">
    <property type="entry name" value="FAD_binding_4"/>
    <property type="match status" value="1"/>
</dbReference>
<comment type="caution">
    <text evidence="7">The sequence shown here is derived from an EMBL/GenBank/DDBJ whole genome shotgun (WGS) entry which is preliminary data.</text>
</comment>
<dbReference type="SUPFAM" id="SSF56176">
    <property type="entry name" value="FAD-binding/transporter-associated domain-like"/>
    <property type="match status" value="1"/>
</dbReference>
<keyword evidence="5" id="KW-1133">Transmembrane helix</keyword>
<comment type="similarity">
    <text evidence="1">Belongs to the oxygen-dependent FAD-linked oxidoreductase family.</text>
</comment>
<reference evidence="7" key="1">
    <citation type="submission" date="2023-03" db="EMBL/GenBank/DDBJ databases">
        <title>Massive genome expansion in bonnet fungi (Mycena s.s.) driven by repeated elements and novel gene families across ecological guilds.</title>
        <authorList>
            <consortium name="Lawrence Berkeley National Laboratory"/>
            <person name="Harder C.B."/>
            <person name="Miyauchi S."/>
            <person name="Viragh M."/>
            <person name="Kuo A."/>
            <person name="Thoen E."/>
            <person name="Andreopoulos B."/>
            <person name="Lu D."/>
            <person name="Skrede I."/>
            <person name="Drula E."/>
            <person name="Henrissat B."/>
            <person name="Morin E."/>
            <person name="Kohler A."/>
            <person name="Barry K."/>
            <person name="LaButti K."/>
            <person name="Morin E."/>
            <person name="Salamov A."/>
            <person name="Lipzen A."/>
            <person name="Mereny Z."/>
            <person name="Hegedus B."/>
            <person name="Baldrian P."/>
            <person name="Stursova M."/>
            <person name="Weitz H."/>
            <person name="Taylor A."/>
            <person name="Grigoriev I.V."/>
            <person name="Nagy L.G."/>
            <person name="Martin F."/>
            <person name="Kauserud H."/>
        </authorList>
    </citation>
    <scope>NUCLEOTIDE SEQUENCE</scope>
    <source>
        <strain evidence="7">CBHHK182m</strain>
    </source>
</reference>
<accession>A0AAD7HEX7</accession>